<dbReference type="AlphaFoldDB" id="A0A516GDX3"/>
<dbReference type="KEGG" id="orz:FNH13_16465"/>
<feature type="compositionally biased region" description="Low complexity" evidence="2">
    <location>
        <begin position="221"/>
        <end position="230"/>
    </location>
</feature>
<reference evidence="3 4" key="1">
    <citation type="submission" date="2019-07" db="EMBL/GenBank/DDBJ databases">
        <title>complete genome sequencing of Ornithinimicrobium sp. H23M54.</title>
        <authorList>
            <person name="Bae J.-W."/>
            <person name="Lee S.-Y."/>
        </authorList>
    </citation>
    <scope>NUCLEOTIDE SEQUENCE [LARGE SCALE GENOMIC DNA]</scope>
    <source>
        <strain evidence="3 4">H23M54</strain>
    </source>
</reference>
<evidence type="ECO:0000256" key="2">
    <source>
        <dbReference type="SAM" id="MobiDB-lite"/>
    </source>
</evidence>
<dbReference type="OrthoDB" id="4888799at2"/>
<evidence type="ECO:0000313" key="3">
    <source>
        <dbReference type="EMBL" id="QDO89732.1"/>
    </source>
</evidence>
<organism evidence="3 4">
    <name type="scientific">Ornithinimicrobium ciconiae</name>
    <dbReference type="NCBI Taxonomy" id="2594265"/>
    <lineage>
        <taxon>Bacteria</taxon>
        <taxon>Bacillati</taxon>
        <taxon>Actinomycetota</taxon>
        <taxon>Actinomycetes</taxon>
        <taxon>Micrococcales</taxon>
        <taxon>Ornithinimicrobiaceae</taxon>
        <taxon>Ornithinimicrobium</taxon>
    </lineage>
</organism>
<sequence>MADTTVDLPLDTKNEESGEDEVFTMRQITRIDDKKGVPKQLHILTTRTDLSAGEVVYRMGSRWRQENYFRYARMHFDLDSHDSYASTVDDPQRSVPNPAKKRAYQVVTAARARYERAVASTDAALLAARSPRPGQDVVISNEEHDRLTENLRGAEAELTTTQAAHKELPVRVRLGDLHPGQQVLDTQTKLVHHCIRIAAFNTATTIARGSGSTPPTPGPTTKPTGWPGRS</sequence>
<evidence type="ECO:0000313" key="4">
    <source>
        <dbReference type="Proteomes" id="UP000315395"/>
    </source>
</evidence>
<evidence type="ECO:0000256" key="1">
    <source>
        <dbReference type="SAM" id="Coils"/>
    </source>
</evidence>
<name>A0A516GDX3_9MICO</name>
<dbReference type="Proteomes" id="UP000315395">
    <property type="component" value="Chromosome"/>
</dbReference>
<keyword evidence="4" id="KW-1185">Reference proteome</keyword>
<evidence type="ECO:0008006" key="5">
    <source>
        <dbReference type="Google" id="ProtNLM"/>
    </source>
</evidence>
<dbReference type="RefSeq" id="WP_143784453.1">
    <property type="nucleotide sequence ID" value="NZ_CP041616.1"/>
</dbReference>
<dbReference type="EMBL" id="CP041616">
    <property type="protein sequence ID" value="QDO89732.1"/>
    <property type="molecule type" value="Genomic_DNA"/>
</dbReference>
<accession>A0A516GDX3</accession>
<keyword evidence="1" id="KW-0175">Coiled coil</keyword>
<proteinExistence type="predicted"/>
<gene>
    <name evidence="3" type="ORF">FNH13_16465</name>
</gene>
<feature type="region of interest" description="Disordered" evidence="2">
    <location>
        <begin position="206"/>
        <end position="230"/>
    </location>
</feature>
<feature type="coiled-coil region" evidence="1">
    <location>
        <begin position="137"/>
        <end position="164"/>
    </location>
</feature>
<protein>
    <recommendedName>
        <fullName evidence="5">Transposase</fullName>
    </recommendedName>
</protein>